<evidence type="ECO:0000313" key="20">
    <source>
        <dbReference type="EMBL" id="MDA0643029.1"/>
    </source>
</evidence>
<dbReference type="InterPro" id="IPR036393">
    <property type="entry name" value="AceGlu_kinase-like_sf"/>
</dbReference>
<evidence type="ECO:0000313" key="21">
    <source>
        <dbReference type="Proteomes" id="UP001212498"/>
    </source>
</evidence>
<feature type="domain" description="Aspartate/glutamate/uridylate kinase" evidence="19">
    <location>
        <begin position="3"/>
        <end position="228"/>
    </location>
</feature>
<accession>A0ABT4T0K0</accession>
<protein>
    <recommendedName>
        <fullName evidence="7 16">Aspartokinase</fullName>
        <ecNumber evidence="6 16">2.7.2.4</ecNumber>
    </recommendedName>
</protein>
<evidence type="ECO:0000256" key="13">
    <source>
        <dbReference type="ARBA" id="ARBA00022915"/>
    </source>
</evidence>
<evidence type="ECO:0000256" key="16">
    <source>
        <dbReference type="RuleBase" id="RU003448"/>
    </source>
</evidence>
<evidence type="ECO:0000256" key="18">
    <source>
        <dbReference type="SAM" id="MobiDB-lite"/>
    </source>
</evidence>
<evidence type="ECO:0000256" key="6">
    <source>
        <dbReference type="ARBA" id="ARBA00013059"/>
    </source>
</evidence>
<dbReference type="PANTHER" id="PTHR21499:SF3">
    <property type="entry name" value="ASPARTOKINASE"/>
    <property type="match status" value="1"/>
</dbReference>
<dbReference type="PANTHER" id="PTHR21499">
    <property type="entry name" value="ASPARTATE KINASE"/>
    <property type="match status" value="1"/>
</dbReference>
<evidence type="ECO:0000256" key="17">
    <source>
        <dbReference type="RuleBase" id="RU004249"/>
    </source>
</evidence>
<evidence type="ECO:0000256" key="8">
    <source>
        <dbReference type="ARBA" id="ARBA00022605"/>
    </source>
</evidence>
<dbReference type="Pfam" id="PF00696">
    <property type="entry name" value="AA_kinase"/>
    <property type="match status" value="1"/>
</dbReference>
<dbReference type="NCBIfam" id="TIGR00657">
    <property type="entry name" value="asp_kinases"/>
    <property type="match status" value="1"/>
</dbReference>
<organism evidence="20 21">
    <name type="scientific">Nonomuraea ferruginea</name>
    <dbReference type="NCBI Taxonomy" id="46174"/>
    <lineage>
        <taxon>Bacteria</taxon>
        <taxon>Bacillati</taxon>
        <taxon>Actinomycetota</taxon>
        <taxon>Actinomycetes</taxon>
        <taxon>Streptosporangiales</taxon>
        <taxon>Streptosporangiaceae</taxon>
        <taxon>Nonomuraea</taxon>
    </lineage>
</organism>
<comment type="pathway">
    <text evidence="2 17">Amino-acid biosynthesis; L-lysine biosynthesis via DAP pathway; (S)-tetrahydrodipicolinate from L-aspartate: step 1/4.</text>
</comment>
<keyword evidence="13" id="KW-0220">Diaminopimelate biosynthesis</keyword>
<keyword evidence="10" id="KW-0547">Nucleotide-binding</keyword>
<gene>
    <name evidence="20" type="ORF">OUY24_20565</name>
</gene>
<dbReference type="PROSITE" id="PS00324">
    <property type="entry name" value="ASPARTOKINASE"/>
    <property type="match status" value="1"/>
</dbReference>
<dbReference type="GO" id="GO:0004072">
    <property type="term" value="F:aspartate kinase activity"/>
    <property type="evidence" value="ECO:0007669"/>
    <property type="project" value="UniProtKB-EC"/>
</dbReference>
<evidence type="ECO:0000256" key="7">
    <source>
        <dbReference type="ARBA" id="ARBA00016273"/>
    </source>
</evidence>
<dbReference type="Gene3D" id="3.30.2130.10">
    <property type="entry name" value="VC0802-like"/>
    <property type="match status" value="1"/>
</dbReference>
<comment type="similarity">
    <text evidence="5 16">Belongs to the aspartokinase family.</text>
</comment>
<evidence type="ECO:0000259" key="19">
    <source>
        <dbReference type="Pfam" id="PF00696"/>
    </source>
</evidence>
<evidence type="ECO:0000256" key="4">
    <source>
        <dbReference type="ARBA" id="ARBA00005139"/>
    </source>
</evidence>
<evidence type="ECO:0000256" key="5">
    <source>
        <dbReference type="ARBA" id="ARBA00010122"/>
    </source>
</evidence>
<dbReference type="InterPro" id="IPR001048">
    <property type="entry name" value="Asp/Glu/Uridylate_kinase"/>
</dbReference>
<keyword evidence="14" id="KW-0457">Lysine biosynthesis</keyword>
<evidence type="ECO:0000256" key="14">
    <source>
        <dbReference type="ARBA" id="ARBA00023154"/>
    </source>
</evidence>
<comment type="function">
    <text evidence="1">Catalyzes the phosphorylation of the beta-carboxyl group of aspartic acid with ATP to yield 4-phospho-L-aspartate, which is involved in the branched biosynthetic pathway leading to the biosynthesis of amino acids lysine, threonine, isoleucine and methionine.</text>
</comment>
<keyword evidence="21" id="KW-1185">Reference proteome</keyword>
<dbReference type="EC" id="2.7.2.4" evidence="6 16"/>
<reference evidence="20 21" key="1">
    <citation type="submission" date="2022-11" db="EMBL/GenBank/DDBJ databases">
        <title>Nonomuraea corallina sp. nov., a new species of the genus Nonomuraea isolated from sea side sediment in Thai sea.</title>
        <authorList>
            <person name="Ngamcharungchit C."/>
            <person name="Matsumoto A."/>
            <person name="Suriyachadkun C."/>
            <person name="Panbangred W."/>
            <person name="Inahashi Y."/>
            <person name="Intra B."/>
        </authorList>
    </citation>
    <scope>NUCLEOTIDE SEQUENCE [LARGE SCALE GENOMIC DNA]</scope>
    <source>
        <strain evidence="20 21">DSM 43553</strain>
    </source>
</reference>
<dbReference type="PIRSF" id="PIRSF000726">
    <property type="entry name" value="Asp_kin"/>
    <property type="match status" value="1"/>
</dbReference>
<dbReference type="SUPFAM" id="SSF55021">
    <property type="entry name" value="ACT-like"/>
    <property type="match status" value="1"/>
</dbReference>
<evidence type="ECO:0000256" key="12">
    <source>
        <dbReference type="ARBA" id="ARBA00022840"/>
    </source>
</evidence>
<dbReference type="InterPro" id="IPR001341">
    <property type="entry name" value="Asp_kinase"/>
</dbReference>
<name>A0ABT4T0K0_9ACTN</name>
<sequence length="455" mass="47678">MDLVIQKYGGTSLGDAGKIRRVARRIAAADGSVVAVVSAMGRTTNSMIELARDLTDTPHARELDLLLSTGEQASAAALAIALHELGVPARSFSAHDCGIITDGVHGRARIVNVDPVRIRECVQDGHVPVVSGFQGLSADNGELTTLSRGGSDTTAVALAAALRARVCEIFTDVEGVFTADPRHVADARKVDRLFYEDMAELAACGATVLAHPSVEYAGAHRVPVHVRSSTTEAAGTWVTGFRSAAPLDGERFTAVGVAHRTGQLRCRLDGVDPGALTTIAAALADPMPPVDMLGQPAADASAGSLGFIVNAADRDKVDEALAGLRAADAFTGCHWSGPMAKVSLVGCGFCAHHPQVRLLVDALKARGVTVTDVIVRARRISITCAEHDVLNAVTHLHRMFLGPGTLADAHPHGGRRHAEHRAHAPGPQRRHPDPQSTEAEGIRHEGSIGAHGRKG</sequence>
<dbReference type="InterPro" id="IPR018042">
    <property type="entry name" value="Aspartate_kinase_CS"/>
</dbReference>
<comment type="pathway">
    <text evidence="4 17">Amino-acid biosynthesis; L-threonine biosynthesis; L-threonine from L-aspartate: step 1/5.</text>
</comment>
<keyword evidence="12" id="KW-0067">ATP-binding</keyword>
<comment type="pathway">
    <text evidence="3 17">Amino-acid biosynthesis; L-methionine biosynthesis via de novo pathway; L-homoserine from L-aspartate: step 1/3.</text>
</comment>
<dbReference type="SUPFAM" id="SSF53633">
    <property type="entry name" value="Carbamate kinase-like"/>
    <property type="match status" value="1"/>
</dbReference>
<dbReference type="InterPro" id="IPR005260">
    <property type="entry name" value="Asp_kin_monofn"/>
</dbReference>
<dbReference type="RefSeq" id="WP_148030675.1">
    <property type="nucleotide sequence ID" value="NZ_BAABFD010000001.1"/>
</dbReference>
<evidence type="ECO:0000256" key="11">
    <source>
        <dbReference type="ARBA" id="ARBA00022777"/>
    </source>
</evidence>
<dbReference type="NCBIfam" id="NF005155">
    <property type="entry name" value="PRK06635.1-4"/>
    <property type="match status" value="1"/>
</dbReference>
<evidence type="ECO:0000256" key="10">
    <source>
        <dbReference type="ARBA" id="ARBA00022741"/>
    </source>
</evidence>
<dbReference type="Proteomes" id="UP001212498">
    <property type="component" value="Unassembled WGS sequence"/>
</dbReference>
<comment type="catalytic activity">
    <reaction evidence="15 16">
        <text>L-aspartate + ATP = 4-phospho-L-aspartate + ADP</text>
        <dbReference type="Rhea" id="RHEA:23776"/>
        <dbReference type="ChEBI" id="CHEBI:29991"/>
        <dbReference type="ChEBI" id="CHEBI:30616"/>
        <dbReference type="ChEBI" id="CHEBI:57535"/>
        <dbReference type="ChEBI" id="CHEBI:456216"/>
        <dbReference type="EC" id="2.7.2.4"/>
    </reaction>
</comment>
<dbReference type="EMBL" id="JAPNUD010000056">
    <property type="protein sequence ID" value="MDA0643029.1"/>
    <property type="molecule type" value="Genomic_DNA"/>
</dbReference>
<keyword evidence="11 16" id="KW-0418">Kinase</keyword>
<evidence type="ECO:0000256" key="2">
    <source>
        <dbReference type="ARBA" id="ARBA00004766"/>
    </source>
</evidence>
<keyword evidence="9 16" id="KW-0808">Transferase</keyword>
<dbReference type="Gene3D" id="3.40.1160.10">
    <property type="entry name" value="Acetylglutamate kinase-like"/>
    <property type="match status" value="1"/>
</dbReference>
<dbReference type="InterPro" id="IPR045865">
    <property type="entry name" value="ACT-like_dom_sf"/>
</dbReference>
<evidence type="ECO:0000256" key="3">
    <source>
        <dbReference type="ARBA" id="ARBA00004986"/>
    </source>
</evidence>
<keyword evidence="8 17" id="KW-0028">Amino-acid biosynthesis</keyword>
<feature type="region of interest" description="Disordered" evidence="18">
    <location>
        <begin position="407"/>
        <end position="455"/>
    </location>
</feature>
<comment type="caution">
    <text evidence="20">The sequence shown here is derived from an EMBL/GenBank/DDBJ whole genome shotgun (WGS) entry which is preliminary data.</text>
</comment>
<evidence type="ECO:0000256" key="9">
    <source>
        <dbReference type="ARBA" id="ARBA00022679"/>
    </source>
</evidence>
<evidence type="ECO:0000256" key="1">
    <source>
        <dbReference type="ARBA" id="ARBA00002843"/>
    </source>
</evidence>
<evidence type="ECO:0000256" key="15">
    <source>
        <dbReference type="ARBA" id="ARBA00047872"/>
    </source>
</evidence>
<proteinExistence type="inferred from homology"/>